<feature type="signal peptide" evidence="1">
    <location>
        <begin position="1"/>
        <end position="24"/>
    </location>
</feature>
<proteinExistence type="predicted"/>
<evidence type="ECO:0000256" key="1">
    <source>
        <dbReference type="SAM" id="SignalP"/>
    </source>
</evidence>
<reference evidence="2 3" key="1">
    <citation type="submission" date="2017-06" db="EMBL/GenBank/DDBJ databases">
        <title>Genome Sequencing of the methanotroph Methylovulum psychrotolerants str. HV10-M2 isolated from a high-altitude environment.</title>
        <authorList>
            <person name="Mateos-Rivera A."/>
        </authorList>
    </citation>
    <scope>NUCLEOTIDE SEQUENCE [LARGE SCALE GENOMIC DNA]</scope>
    <source>
        <strain evidence="2 3">HV10_M2</strain>
    </source>
</reference>
<organism evidence="2 3">
    <name type="scientific">Methylovulum psychrotolerans</name>
    <dbReference type="NCBI Taxonomy" id="1704499"/>
    <lineage>
        <taxon>Bacteria</taxon>
        <taxon>Pseudomonadati</taxon>
        <taxon>Pseudomonadota</taxon>
        <taxon>Gammaproteobacteria</taxon>
        <taxon>Methylococcales</taxon>
        <taxon>Methylococcaceae</taxon>
        <taxon>Methylovulum</taxon>
    </lineage>
</organism>
<sequence length="296" mass="31907">MNTNKHYIAMVLALSAFASTTTYAYDPIGPQTNVPVATLANSRWHECYRETYKTTGTGLATIQNQCPGSNLMLACRPTGSDTVQLLSEALRADVLFDTGTSNTPHNANGTSWYFNNNYSWGFANQGDLLTRNACDNAPSATGQSTRLCWQTANDTITNGGRCGANTGLEQSDAFERVIYQRNVVDLAIFPASGQLPIYSSFDVDIILTATDPTLLKGGTLKVKLNKDDLTSSCSTQQAIMKVNNKSSWGRVVRCYGISSALVSSVTNNFMVVHTTAGGVKSANGAQWTVYPVQPLP</sequence>
<feature type="chain" id="PRO_5012147890" evidence="1">
    <location>
        <begin position="25"/>
        <end position="296"/>
    </location>
</feature>
<dbReference type="AlphaFoldDB" id="A0A1Z4BY98"/>
<name>A0A1Z4BY98_9GAMM</name>
<dbReference type="OrthoDB" id="1013954at2"/>
<dbReference type="KEGG" id="mpsy:CEK71_09395"/>
<protein>
    <submittedName>
        <fullName evidence="2">Uncharacterized protein</fullName>
    </submittedName>
</protein>
<dbReference type="EMBL" id="CP022129">
    <property type="protein sequence ID" value="ASF46277.1"/>
    <property type="molecule type" value="Genomic_DNA"/>
</dbReference>
<evidence type="ECO:0000313" key="3">
    <source>
        <dbReference type="Proteomes" id="UP000197019"/>
    </source>
</evidence>
<evidence type="ECO:0000313" key="2">
    <source>
        <dbReference type="EMBL" id="ASF46277.1"/>
    </source>
</evidence>
<dbReference type="Proteomes" id="UP000197019">
    <property type="component" value="Chromosome"/>
</dbReference>
<keyword evidence="1" id="KW-0732">Signal</keyword>
<gene>
    <name evidence="2" type="ORF">CEK71_09395</name>
</gene>
<dbReference type="RefSeq" id="WP_088619149.1">
    <property type="nucleotide sequence ID" value="NZ_CP022129.1"/>
</dbReference>
<keyword evidence="3" id="KW-1185">Reference proteome</keyword>
<accession>A0A1Z4BY98</accession>